<proteinExistence type="predicted"/>
<keyword evidence="2" id="KW-1185">Reference proteome</keyword>
<dbReference type="Proteomes" id="UP000199071">
    <property type="component" value="Unassembled WGS sequence"/>
</dbReference>
<dbReference type="AlphaFoldDB" id="A0A1G6DBJ1"/>
<reference evidence="1 2" key="1">
    <citation type="submission" date="2016-10" db="EMBL/GenBank/DDBJ databases">
        <authorList>
            <person name="de Groot N.N."/>
        </authorList>
    </citation>
    <scope>NUCLEOTIDE SEQUENCE [LARGE SCALE GENOMIC DNA]</scope>
    <source>
        <strain evidence="1 2">ATCC 35022</strain>
    </source>
</reference>
<name>A0A1G6DBJ1_9HYPH</name>
<dbReference type="STRING" id="665467.SAMN02982931_03252"/>
<organism evidence="1 2">
    <name type="scientific">Bauldia litoralis</name>
    <dbReference type="NCBI Taxonomy" id="665467"/>
    <lineage>
        <taxon>Bacteria</taxon>
        <taxon>Pseudomonadati</taxon>
        <taxon>Pseudomonadota</taxon>
        <taxon>Alphaproteobacteria</taxon>
        <taxon>Hyphomicrobiales</taxon>
        <taxon>Kaistiaceae</taxon>
        <taxon>Bauldia</taxon>
    </lineage>
</organism>
<evidence type="ECO:0000313" key="1">
    <source>
        <dbReference type="EMBL" id="SDB42235.1"/>
    </source>
</evidence>
<protein>
    <recommendedName>
        <fullName evidence="3">SCP-2 sterol transfer family protein</fullName>
    </recommendedName>
</protein>
<evidence type="ECO:0000313" key="2">
    <source>
        <dbReference type="Proteomes" id="UP000199071"/>
    </source>
</evidence>
<dbReference type="EMBL" id="FMXQ01000006">
    <property type="protein sequence ID" value="SDB42235.1"/>
    <property type="molecule type" value="Genomic_DNA"/>
</dbReference>
<accession>A0A1G6DBJ1</accession>
<evidence type="ECO:0008006" key="3">
    <source>
        <dbReference type="Google" id="ProtNLM"/>
    </source>
</evidence>
<gene>
    <name evidence="1" type="ORF">SAMN02982931_03252</name>
</gene>
<sequence length="220" mass="22940">MLPRVLATGLAIVVLAATVARGWSCGFEDPNSATMQRVMLTVVYPESLHVQGAADAALRAGALKPEHFTRPGDFFALQRTTRNLDRLAGALAKGKPADLAAFSVVLMGPVLWTRFRPDVGGVAIEPHADGPLPDKVVVVSDVPALAALVAGDVSAADAMTTGLVRFYGDPAAIVALRGALDAAFPTDATRQTGNAKPSLRAFDQSSLDASNNRRGSVVKL</sequence>